<reference evidence="10 11" key="1">
    <citation type="submission" date="2024-06" db="EMBL/GenBank/DDBJ databases">
        <title>A chromosome level genome sequence of Diviner's sage (Salvia divinorum).</title>
        <authorList>
            <person name="Ford S.A."/>
            <person name="Ro D.-K."/>
            <person name="Ness R.W."/>
            <person name="Phillips M.A."/>
        </authorList>
    </citation>
    <scope>NUCLEOTIDE SEQUENCE [LARGE SCALE GENOMIC DNA]</scope>
    <source>
        <strain evidence="10">SAF-2024a</strain>
        <tissue evidence="10">Leaf</tissue>
    </source>
</reference>
<evidence type="ECO:0000256" key="7">
    <source>
        <dbReference type="ARBA" id="ARBA00061007"/>
    </source>
</evidence>
<gene>
    <name evidence="10" type="ORF">AAHA92_04966</name>
</gene>
<evidence type="ECO:0000256" key="2">
    <source>
        <dbReference type="ARBA" id="ARBA00023015"/>
    </source>
</evidence>
<keyword evidence="3" id="KW-0175">Coiled coil</keyword>
<dbReference type="SUPFAM" id="SSF118290">
    <property type="entry name" value="WRKY DNA-binding domain"/>
    <property type="match status" value="1"/>
</dbReference>
<comment type="similarity">
    <text evidence="7">Belongs to the WRKY group II-b family.</text>
</comment>
<dbReference type="PANTHER" id="PTHR31429">
    <property type="entry name" value="WRKY TRANSCRIPTION FACTOR 36-RELATED"/>
    <property type="match status" value="1"/>
</dbReference>
<evidence type="ECO:0000256" key="6">
    <source>
        <dbReference type="ARBA" id="ARBA00023242"/>
    </source>
</evidence>
<protein>
    <submittedName>
        <fullName evidence="10">WRKY transcription factor 31</fullName>
    </submittedName>
</protein>
<keyword evidence="6" id="KW-0539">Nucleus</keyword>
<keyword evidence="11" id="KW-1185">Reference proteome</keyword>
<comment type="subcellular location">
    <subcellularLocation>
        <location evidence="1">Nucleus</location>
    </subcellularLocation>
</comment>
<feature type="domain" description="WRKY" evidence="9">
    <location>
        <begin position="231"/>
        <end position="297"/>
    </location>
</feature>
<feature type="compositionally biased region" description="Polar residues" evidence="8">
    <location>
        <begin position="1"/>
        <end position="25"/>
    </location>
</feature>
<feature type="region of interest" description="Disordered" evidence="8">
    <location>
        <begin position="465"/>
        <end position="489"/>
    </location>
</feature>
<evidence type="ECO:0000256" key="1">
    <source>
        <dbReference type="ARBA" id="ARBA00004123"/>
    </source>
</evidence>
<dbReference type="GO" id="GO:0005634">
    <property type="term" value="C:nucleus"/>
    <property type="evidence" value="ECO:0007669"/>
    <property type="project" value="UniProtKB-SubCell"/>
</dbReference>
<feature type="region of interest" description="Disordered" evidence="8">
    <location>
        <begin position="179"/>
        <end position="218"/>
    </location>
</feature>
<dbReference type="InterPro" id="IPR003657">
    <property type="entry name" value="WRKY_dom"/>
</dbReference>
<dbReference type="InterPro" id="IPR044810">
    <property type="entry name" value="WRKY_plant"/>
</dbReference>
<evidence type="ECO:0000313" key="11">
    <source>
        <dbReference type="Proteomes" id="UP001567538"/>
    </source>
</evidence>
<dbReference type="PROSITE" id="PS50811">
    <property type="entry name" value="WRKY"/>
    <property type="match status" value="1"/>
</dbReference>
<name>A0ABD1I0Y6_SALDI</name>
<dbReference type="Proteomes" id="UP001567538">
    <property type="component" value="Unassembled WGS sequence"/>
</dbReference>
<dbReference type="FunFam" id="2.20.25.80:FF:000002">
    <property type="entry name" value="probable WRKY transcription factor 31"/>
    <property type="match status" value="1"/>
</dbReference>
<feature type="compositionally biased region" description="Basic and acidic residues" evidence="8">
    <location>
        <begin position="147"/>
        <end position="159"/>
    </location>
</feature>
<dbReference type="SMART" id="SM00774">
    <property type="entry name" value="WRKY"/>
    <property type="match status" value="1"/>
</dbReference>
<organism evidence="10 11">
    <name type="scientific">Salvia divinorum</name>
    <name type="common">Maria pastora</name>
    <name type="synonym">Diviner's sage</name>
    <dbReference type="NCBI Taxonomy" id="28513"/>
    <lineage>
        <taxon>Eukaryota</taxon>
        <taxon>Viridiplantae</taxon>
        <taxon>Streptophyta</taxon>
        <taxon>Embryophyta</taxon>
        <taxon>Tracheophyta</taxon>
        <taxon>Spermatophyta</taxon>
        <taxon>Magnoliopsida</taxon>
        <taxon>eudicotyledons</taxon>
        <taxon>Gunneridae</taxon>
        <taxon>Pentapetalae</taxon>
        <taxon>asterids</taxon>
        <taxon>lamiids</taxon>
        <taxon>Lamiales</taxon>
        <taxon>Lamiaceae</taxon>
        <taxon>Nepetoideae</taxon>
        <taxon>Mentheae</taxon>
        <taxon>Salviinae</taxon>
        <taxon>Salvia</taxon>
        <taxon>Salvia subgen. Calosphace</taxon>
    </lineage>
</organism>
<dbReference type="PANTHER" id="PTHR31429:SF50">
    <property type="entry name" value="WRKY DOMAIN-CONTAINING PROTEIN"/>
    <property type="match status" value="1"/>
</dbReference>
<evidence type="ECO:0000256" key="4">
    <source>
        <dbReference type="ARBA" id="ARBA00023125"/>
    </source>
</evidence>
<evidence type="ECO:0000256" key="3">
    <source>
        <dbReference type="ARBA" id="ARBA00023054"/>
    </source>
</evidence>
<evidence type="ECO:0000256" key="5">
    <source>
        <dbReference type="ARBA" id="ARBA00023163"/>
    </source>
</evidence>
<proteinExistence type="inferred from homology"/>
<feature type="region of interest" description="Disordered" evidence="8">
    <location>
        <begin position="43"/>
        <end position="63"/>
    </location>
</feature>
<keyword evidence="4" id="KW-0238">DNA-binding</keyword>
<evidence type="ECO:0000259" key="9">
    <source>
        <dbReference type="PROSITE" id="PS50811"/>
    </source>
</evidence>
<dbReference type="InterPro" id="IPR036576">
    <property type="entry name" value="WRKY_dom_sf"/>
</dbReference>
<dbReference type="GO" id="GO:0003677">
    <property type="term" value="F:DNA binding"/>
    <property type="evidence" value="ECO:0007669"/>
    <property type="project" value="UniProtKB-KW"/>
</dbReference>
<evidence type="ECO:0000313" key="10">
    <source>
        <dbReference type="EMBL" id="KAL1562381.1"/>
    </source>
</evidence>
<dbReference type="AlphaFoldDB" id="A0ABD1I0Y6"/>
<accession>A0ABD1I0Y6</accession>
<keyword evidence="5" id="KW-0804">Transcription</keyword>
<comment type="caution">
    <text evidence="10">The sequence shown here is derived from an EMBL/GenBank/DDBJ whole genome shotgun (WGS) entry which is preliminary data.</text>
</comment>
<feature type="region of interest" description="Disordered" evidence="8">
    <location>
        <begin position="147"/>
        <end position="166"/>
    </location>
</feature>
<evidence type="ECO:0000256" key="8">
    <source>
        <dbReference type="SAM" id="MobiDB-lite"/>
    </source>
</evidence>
<feature type="region of interest" description="Disordered" evidence="8">
    <location>
        <begin position="1"/>
        <end position="31"/>
    </location>
</feature>
<dbReference type="Pfam" id="PF03106">
    <property type="entry name" value="WRKY"/>
    <property type="match status" value="1"/>
</dbReference>
<dbReference type="Gene3D" id="2.20.25.80">
    <property type="entry name" value="WRKY domain"/>
    <property type="match status" value="1"/>
</dbReference>
<keyword evidence="2" id="KW-0805">Transcription regulation</keyword>
<sequence length="489" mass="52549">MDSIRSTVPSTIQFPLSPGSDQAGENVSDKGKVVMDEMDFFSDKKKDCDDGSGGGGSASRDLYTTERSSISDFSVSTELLLTANNGDQFTDGIFSNSDHRLKSEVGILKSELGRINSENEQLKEMMTQATNKYNGLQMYMKKILQEKQQKLAEEGKSSHENGSSSMHRQFMDAGVPAGAIASDISSPEGPADDGNQSPKQKFLSHSASSNGVDQATEATIRKARVSVRARSEGPMMNDGCQWRKYGQKIAKGNPCPRAYYRCTMAVGCPVRKQVQRCAEDRNILITTYEGHHNHPLPPTAMAMASTTSSAARMLLSGSMPSADGLINSSFLARTLLPCSTNMASISTSAPFPTVTLDLTKSPNPLQFPRPPIPFPTPPVATAAALLPQLLGQALYNQSQFSGLQMSHEMDQNNHQLQNLHSSTNQLGQTNNQFTDTSSNSVQANDPSFAAALAAAITSIIGGSSTNNGSNNSSNNNNNDANNGSNFYFK</sequence>
<feature type="compositionally biased region" description="Polar residues" evidence="8">
    <location>
        <begin position="194"/>
        <end position="217"/>
    </location>
</feature>
<dbReference type="EMBL" id="JBEAFC010000003">
    <property type="protein sequence ID" value="KAL1562381.1"/>
    <property type="molecule type" value="Genomic_DNA"/>
</dbReference>